<feature type="domain" description="Glycoside hydrolase 131 catalytic N-terminal" evidence="3">
    <location>
        <begin position="22"/>
        <end position="245"/>
    </location>
</feature>
<dbReference type="PANTHER" id="PTHR34612:SF6">
    <property type="entry name" value="GLYCOSIDE HYDROLASE 131 CATALYTIC N-TERMINAL DOMAIN-CONTAINING PROTEIN"/>
    <property type="match status" value="1"/>
</dbReference>
<evidence type="ECO:0000256" key="1">
    <source>
        <dbReference type="SAM" id="MobiDB-lite"/>
    </source>
</evidence>
<dbReference type="InterPro" id="IPR041524">
    <property type="entry name" value="GH131_N"/>
</dbReference>
<dbReference type="AlphaFoldDB" id="A0A024GQU3"/>
<protein>
    <recommendedName>
        <fullName evidence="3">Glycoside hydrolase 131 catalytic N-terminal domain-containing protein</fullName>
    </recommendedName>
</protein>
<reference evidence="4 5" key="1">
    <citation type="submission" date="2012-05" db="EMBL/GenBank/DDBJ databases">
        <title>Recombination and specialization in a pathogen metapopulation.</title>
        <authorList>
            <person name="Gardiner A."/>
            <person name="Kemen E."/>
            <person name="Schultz-Larsen T."/>
            <person name="MacLean D."/>
            <person name="Van Oosterhout C."/>
            <person name="Jones J.D.G."/>
        </authorList>
    </citation>
    <scope>NUCLEOTIDE SEQUENCE [LARGE SCALE GENOMIC DNA]</scope>
    <source>
        <strain evidence="4 5">Ac Nc2</strain>
    </source>
</reference>
<dbReference type="Pfam" id="PF18271">
    <property type="entry name" value="GH131_N"/>
    <property type="match status" value="1"/>
</dbReference>
<evidence type="ECO:0000313" key="4">
    <source>
        <dbReference type="EMBL" id="CCI49092.1"/>
    </source>
</evidence>
<dbReference type="STRING" id="65357.A0A024GQU3"/>
<dbReference type="OrthoDB" id="120072at2759"/>
<dbReference type="Proteomes" id="UP000053237">
    <property type="component" value="Unassembled WGS sequence"/>
</dbReference>
<accession>A0A024GQU3</accession>
<organism evidence="4 5">
    <name type="scientific">Albugo candida</name>
    <dbReference type="NCBI Taxonomy" id="65357"/>
    <lineage>
        <taxon>Eukaryota</taxon>
        <taxon>Sar</taxon>
        <taxon>Stramenopiles</taxon>
        <taxon>Oomycota</taxon>
        <taxon>Peronosporomycetes</taxon>
        <taxon>Albuginales</taxon>
        <taxon>Albuginaceae</taxon>
        <taxon>Albugo</taxon>
    </lineage>
</organism>
<dbReference type="Gene3D" id="2.60.120.1160">
    <property type="match status" value="1"/>
</dbReference>
<feature type="compositionally biased region" description="Polar residues" evidence="1">
    <location>
        <begin position="261"/>
        <end position="270"/>
    </location>
</feature>
<evidence type="ECO:0000313" key="5">
    <source>
        <dbReference type="Proteomes" id="UP000053237"/>
    </source>
</evidence>
<feature type="compositionally biased region" description="Low complexity" evidence="1">
    <location>
        <begin position="283"/>
        <end position="292"/>
    </location>
</feature>
<dbReference type="InParanoid" id="A0A024GQU3"/>
<feature type="signal peptide" evidence="2">
    <location>
        <begin position="1"/>
        <end position="18"/>
    </location>
</feature>
<feature type="region of interest" description="Disordered" evidence="1">
    <location>
        <begin position="253"/>
        <end position="318"/>
    </location>
</feature>
<sequence length="318" mass="35491">MKIPTLLSTAFLMTSITAQLPLPFDGSFNGLTLDTLSTKYMLHIFLDKRNEHKRKLIDYLSLNIEPRHLRDNTNEAVLQIKVDDNSTFLKQKNFRRSEIVTKLATEKTTWMQFSLNVPVNFRNETIDWQVAFPECHCWEVRVQQTGVHDAQLQILSNKSYGSPIWKTKLRADIWYNFGIFVDEDQSTFYVSENSADLKLVGTGYNACNTTQEEFKEYHFGLASYQDGVHKNIGAPEYIRFSGIMADTKINESKIKGGGGTNSNSAEQNEGSSGGSTPGDQNENKNNINGGKPPKSDGTTPVTKDSGGSPGSSTLSPKK</sequence>
<comment type="caution">
    <text evidence="4">The sequence shown here is derived from an EMBL/GenBank/DDBJ whole genome shotgun (WGS) entry which is preliminary data.</text>
</comment>
<feature type="chain" id="PRO_5001529621" description="Glycoside hydrolase 131 catalytic N-terminal domain-containing protein" evidence="2">
    <location>
        <begin position="19"/>
        <end position="318"/>
    </location>
</feature>
<evidence type="ECO:0000256" key="2">
    <source>
        <dbReference type="SAM" id="SignalP"/>
    </source>
</evidence>
<gene>
    <name evidence="4" type="ORF">BN9_103460</name>
</gene>
<dbReference type="PANTHER" id="PTHR34612">
    <property type="entry name" value="GH131_N DOMAIN-CONTAINING PROTEIN"/>
    <property type="match status" value="1"/>
</dbReference>
<proteinExistence type="predicted"/>
<keyword evidence="5" id="KW-1185">Reference proteome</keyword>
<evidence type="ECO:0000259" key="3">
    <source>
        <dbReference type="Pfam" id="PF18271"/>
    </source>
</evidence>
<dbReference type="EMBL" id="CAIX01000272">
    <property type="protein sequence ID" value="CCI49092.1"/>
    <property type="molecule type" value="Genomic_DNA"/>
</dbReference>
<name>A0A024GQU3_9STRA</name>
<keyword evidence="2" id="KW-0732">Signal</keyword>